<keyword evidence="2" id="KW-1185">Reference proteome</keyword>
<dbReference type="Proteomes" id="UP001227192">
    <property type="component" value="Unassembled WGS sequence"/>
</dbReference>
<reference evidence="1" key="2">
    <citation type="journal article" date="2016" name="Fungal Biol.">
        <title>Ochratoxin A production by Penicillium thymicola.</title>
        <authorList>
            <person name="Nguyen H.D.T."/>
            <person name="McMullin D.R."/>
            <person name="Ponomareva E."/>
            <person name="Riley R."/>
            <person name="Pomraning K.R."/>
            <person name="Baker S.E."/>
            <person name="Seifert K.A."/>
        </authorList>
    </citation>
    <scope>NUCLEOTIDE SEQUENCE</scope>
    <source>
        <strain evidence="1">DAOM 180753</strain>
    </source>
</reference>
<comment type="caution">
    <text evidence="1">The sequence shown here is derived from an EMBL/GenBank/DDBJ whole genome shotgun (WGS) entry which is preliminary data.</text>
</comment>
<reference evidence="1" key="1">
    <citation type="submission" date="2015-06" db="EMBL/GenBank/DDBJ databases">
        <authorList>
            <person name="Nguyen H."/>
        </authorList>
    </citation>
    <scope>NUCLEOTIDE SEQUENCE</scope>
    <source>
        <strain evidence="1">DAOM 180753</strain>
    </source>
</reference>
<organism evidence="1 2">
    <name type="scientific">Penicillium thymicola</name>
    <dbReference type="NCBI Taxonomy" id="293382"/>
    <lineage>
        <taxon>Eukaryota</taxon>
        <taxon>Fungi</taxon>
        <taxon>Dikarya</taxon>
        <taxon>Ascomycota</taxon>
        <taxon>Pezizomycotina</taxon>
        <taxon>Eurotiomycetes</taxon>
        <taxon>Eurotiomycetidae</taxon>
        <taxon>Eurotiales</taxon>
        <taxon>Aspergillaceae</taxon>
        <taxon>Penicillium</taxon>
    </lineage>
</organism>
<name>A0AAI9TFU4_PENTH</name>
<evidence type="ECO:0000313" key="1">
    <source>
        <dbReference type="EMBL" id="KAJ9486466.1"/>
    </source>
</evidence>
<dbReference type="AlphaFoldDB" id="A0AAI9TFU4"/>
<gene>
    <name evidence="1" type="ORF">VN97_g6895</name>
</gene>
<sequence>LKGSKEKEGGQKRGNGGLEVIRETGAVRNAFSVASSAPMEVSESDSVCGSVSEFDFGFGEAGSESESNVEEGEFVDFEIEEDDISEFEEPEIRVEQVSPQLYLPELDMNITGIEGLTFHK</sequence>
<evidence type="ECO:0000313" key="2">
    <source>
        <dbReference type="Proteomes" id="UP001227192"/>
    </source>
</evidence>
<feature type="non-terminal residue" evidence="1">
    <location>
        <position position="1"/>
    </location>
</feature>
<protein>
    <submittedName>
        <fullName evidence="1">Uncharacterized protein</fullName>
    </submittedName>
</protein>
<accession>A0AAI9TFU4</accession>
<proteinExistence type="predicted"/>
<dbReference type="EMBL" id="LACB01000208">
    <property type="protein sequence ID" value="KAJ9486466.1"/>
    <property type="molecule type" value="Genomic_DNA"/>
</dbReference>